<dbReference type="Proteomes" id="UP000006039">
    <property type="component" value="Unassembled WGS sequence"/>
</dbReference>
<dbReference type="EMBL" id="GL385411">
    <property type="protein sequence ID" value="EJT68863.1"/>
    <property type="molecule type" value="Genomic_DNA"/>
</dbReference>
<dbReference type="VEuPathDB" id="FungiDB:GGTG_13572"/>
<dbReference type="AlphaFoldDB" id="J3PJ91"/>
<accession>J3PJ91</accession>
<dbReference type="HOGENOM" id="CLU_098721_0_0_1"/>
<reference evidence="4" key="5">
    <citation type="submission" date="2018-04" db="UniProtKB">
        <authorList>
            <consortium name="EnsemblFungi"/>
        </authorList>
    </citation>
    <scope>IDENTIFICATION</scope>
    <source>
        <strain evidence="4">R3-111a-1</strain>
    </source>
</reference>
<gene>
    <name evidence="4" type="primary">20354030</name>
    <name evidence="3" type="ORF">GGTG_13572</name>
</gene>
<dbReference type="OrthoDB" id="1678912at2759"/>
<reference evidence="5" key="1">
    <citation type="submission" date="2010-07" db="EMBL/GenBank/DDBJ databases">
        <title>The genome sequence of Gaeumannomyces graminis var. tritici strain R3-111a-1.</title>
        <authorList>
            <consortium name="The Broad Institute Genome Sequencing Platform"/>
            <person name="Ma L.-J."/>
            <person name="Dead R."/>
            <person name="Young S."/>
            <person name="Zeng Q."/>
            <person name="Koehrsen M."/>
            <person name="Alvarado L."/>
            <person name="Berlin A."/>
            <person name="Chapman S.B."/>
            <person name="Chen Z."/>
            <person name="Freedman E."/>
            <person name="Gellesch M."/>
            <person name="Goldberg J."/>
            <person name="Griggs A."/>
            <person name="Gujja S."/>
            <person name="Heilman E.R."/>
            <person name="Heiman D."/>
            <person name="Hepburn T."/>
            <person name="Howarth C."/>
            <person name="Jen D."/>
            <person name="Larson L."/>
            <person name="Mehta T."/>
            <person name="Neiman D."/>
            <person name="Pearson M."/>
            <person name="Roberts A."/>
            <person name="Saif S."/>
            <person name="Shea T."/>
            <person name="Shenoy N."/>
            <person name="Sisk P."/>
            <person name="Stolte C."/>
            <person name="Sykes S."/>
            <person name="Walk T."/>
            <person name="White J."/>
            <person name="Yandava C."/>
            <person name="Haas B."/>
            <person name="Nusbaum C."/>
            <person name="Birren B."/>
        </authorList>
    </citation>
    <scope>NUCLEOTIDE SEQUENCE [LARGE SCALE GENOMIC DNA]</scope>
    <source>
        <strain evidence="5">R3-111a-1</strain>
    </source>
</reference>
<reference evidence="3" key="2">
    <citation type="submission" date="2010-07" db="EMBL/GenBank/DDBJ databases">
        <authorList>
            <consortium name="The Broad Institute Genome Sequencing Platform"/>
            <consortium name="Broad Institute Genome Sequencing Center for Infectious Disease"/>
            <person name="Ma L.-J."/>
            <person name="Dead R."/>
            <person name="Young S."/>
            <person name="Zeng Q."/>
            <person name="Koehrsen M."/>
            <person name="Alvarado L."/>
            <person name="Berlin A."/>
            <person name="Chapman S.B."/>
            <person name="Chen Z."/>
            <person name="Freedman E."/>
            <person name="Gellesch M."/>
            <person name="Goldberg J."/>
            <person name="Griggs A."/>
            <person name="Gujja S."/>
            <person name="Heilman E.R."/>
            <person name="Heiman D."/>
            <person name="Hepburn T."/>
            <person name="Howarth C."/>
            <person name="Jen D."/>
            <person name="Larson L."/>
            <person name="Mehta T."/>
            <person name="Neiman D."/>
            <person name="Pearson M."/>
            <person name="Roberts A."/>
            <person name="Saif S."/>
            <person name="Shea T."/>
            <person name="Shenoy N."/>
            <person name="Sisk P."/>
            <person name="Stolte C."/>
            <person name="Sykes S."/>
            <person name="Walk T."/>
            <person name="White J."/>
            <person name="Yandava C."/>
            <person name="Haas B."/>
            <person name="Nusbaum C."/>
            <person name="Birren B."/>
        </authorList>
    </citation>
    <scope>NUCLEOTIDE SEQUENCE</scope>
    <source>
        <strain evidence="3">R3-111a-1</strain>
    </source>
</reference>
<protein>
    <recommendedName>
        <fullName evidence="2">JmjC domain-containing protein</fullName>
    </recommendedName>
</protein>
<feature type="compositionally biased region" description="Basic and acidic residues" evidence="1">
    <location>
        <begin position="1"/>
        <end position="16"/>
    </location>
</feature>
<dbReference type="GeneID" id="20354030"/>
<organism evidence="3">
    <name type="scientific">Gaeumannomyces tritici (strain R3-111a-1)</name>
    <name type="common">Wheat and barley take-all root rot fungus</name>
    <name type="synonym">Gaeumannomyces graminis var. tritici</name>
    <dbReference type="NCBI Taxonomy" id="644352"/>
    <lineage>
        <taxon>Eukaryota</taxon>
        <taxon>Fungi</taxon>
        <taxon>Dikarya</taxon>
        <taxon>Ascomycota</taxon>
        <taxon>Pezizomycotina</taxon>
        <taxon>Sordariomycetes</taxon>
        <taxon>Sordariomycetidae</taxon>
        <taxon>Magnaporthales</taxon>
        <taxon>Magnaporthaceae</taxon>
        <taxon>Gaeumannomyces</taxon>
    </lineage>
</organism>
<dbReference type="RefSeq" id="XP_009229748.1">
    <property type="nucleotide sequence ID" value="XM_009231484.1"/>
</dbReference>
<keyword evidence="5" id="KW-1185">Reference proteome</keyword>
<dbReference type="Gene3D" id="2.60.120.650">
    <property type="entry name" value="Cupin"/>
    <property type="match status" value="1"/>
</dbReference>
<name>J3PJ91_GAET3</name>
<dbReference type="EnsemblFungi" id="EJT68863">
    <property type="protein sequence ID" value="EJT68863"/>
    <property type="gene ID" value="GGTG_13572"/>
</dbReference>
<dbReference type="STRING" id="644352.J3PJ91"/>
<feature type="domain" description="JmjC" evidence="2">
    <location>
        <begin position="1"/>
        <end position="154"/>
    </location>
</feature>
<feature type="region of interest" description="Disordered" evidence="1">
    <location>
        <begin position="1"/>
        <end position="64"/>
    </location>
</feature>
<dbReference type="InterPro" id="IPR003347">
    <property type="entry name" value="JmjC_dom"/>
</dbReference>
<evidence type="ECO:0000313" key="5">
    <source>
        <dbReference type="Proteomes" id="UP000006039"/>
    </source>
</evidence>
<feature type="compositionally biased region" description="Basic and acidic residues" evidence="1">
    <location>
        <begin position="177"/>
        <end position="199"/>
    </location>
</feature>
<evidence type="ECO:0000313" key="3">
    <source>
        <dbReference type="EMBL" id="EJT68863.1"/>
    </source>
</evidence>
<reference evidence="4" key="4">
    <citation type="journal article" date="2015" name="G3 (Bethesda)">
        <title>Genome sequences of three phytopathogenic species of the Magnaporthaceae family of fungi.</title>
        <authorList>
            <person name="Okagaki L.H."/>
            <person name="Nunes C.C."/>
            <person name="Sailsbery J."/>
            <person name="Clay B."/>
            <person name="Brown D."/>
            <person name="John T."/>
            <person name="Oh Y."/>
            <person name="Young N."/>
            <person name="Fitzgerald M."/>
            <person name="Haas B.J."/>
            <person name="Zeng Q."/>
            <person name="Young S."/>
            <person name="Adiconis X."/>
            <person name="Fan L."/>
            <person name="Levin J.Z."/>
            <person name="Mitchell T.K."/>
            <person name="Okubara P.A."/>
            <person name="Farman M.L."/>
            <person name="Kohn L.M."/>
            <person name="Birren B."/>
            <person name="Ma L.-J."/>
            <person name="Dean R.A."/>
        </authorList>
    </citation>
    <scope>NUCLEOTIDE SEQUENCE</scope>
    <source>
        <strain evidence="4">R3-111a-1</strain>
    </source>
</reference>
<evidence type="ECO:0000256" key="1">
    <source>
        <dbReference type="SAM" id="MobiDB-lite"/>
    </source>
</evidence>
<proteinExistence type="predicted"/>
<evidence type="ECO:0000259" key="2">
    <source>
        <dbReference type="PROSITE" id="PS51184"/>
    </source>
</evidence>
<feature type="compositionally biased region" description="Polar residues" evidence="1">
    <location>
        <begin position="234"/>
        <end position="246"/>
    </location>
</feature>
<evidence type="ECO:0000313" key="4">
    <source>
        <dbReference type="EnsemblFungi" id="EJT68863"/>
    </source>
</evidence>
<sequence>MEACGERGKDHLGEGKKTKRKKVSKPDSGVPPPANSSSGLDGALPPGTHQATWGPPINEPGSKKQADRVFVDMLGVTPTHNQYLQHQALHGGVDRLREGGVVVREFKQRAGQLVITLPGAYHSGFSVTPTQAEAVNWTDSTDRSEEYIPCNAECNDHDPITYEIAFSSDQPQNSTSLKKDAGKEQHAGEQHTGDEHTDEQNTGDDQQTKVAGPRRSGRRKSEGTPYPAGFVIGNNAQQAATLRSAR</sequence>
<feature type="region of interest" description="Disordered" evidence="1">
    <location>
        <begin position="168"/>
        <end position="246"/>
    </location>
</feature>
<dbReference type="PROSITE" id="PS51184">
    <property type="entry name" value="JMJC"/>
    <property type="match status" value="1"/>
</dbReference>
<dbReference type="SUPFAM" id="SSF51197">
    <property type="entry name" value="Clavaminate synthase-like"/>
    <property type="match status" value="1"/>
</dbReference>
<dbReference type="Pfam" id="PF02373">
    <property type="entry name" value="JmjC"/>
    <property type="match status" value="1"/>
</dbReference>
<reference evidence="3" key="3">
    <citation type="submission" date="2010-09" db="EMBL/GenBank/DDBJ databases">
        <title>Annotation of Gaeumannomyces graminis var. tritici R3-111a-1.</title>
        <authorList>
            <consortium name="The Broad Institute Genome Sequencing Platform"/>
            <person name="Ma L.-J."/>
            <person name="Dead R."/>
            <person name="Young S.K."/>
            <person name="Zeng Q."/>
            <person name="Gargeya S."/>
            <person name="Fitzgerald M."/>
            <person name="Haas B."/>
            <person name="Abouelleil A."/>
            <person name="Alvarado L."/>
            <person name="Arachchi H.M."/>
            <person name="Berlin A."/>
            <person name="Brown A."/>
            <person name="Chapman S.B."/>
            <person name="Chen Z."/>
            <person name="Dunbar C."/>
            <person name="Freedman E."/>
            <person name="Gearin G."/>
            <person name="Gellesch M."/>
            <person name="Goldberg J."/>
            <person name="Griggs A."/>
            <person name="Gujja S."/>
            <person name="Heiman D."/>
            <person name="Howarth C."/>
            <person name="Larson L."/>
            <person name="Lui A."/>
            <person name="MacDonald P.J.P."/>
            <person name="Mehta T."/>
            <person name="Montmayeur A."/>
            <person name="Murphy C."/>
            <person name="Neiman D."/>
            <person name="Pearson M."/>
            <person name="Priest M."/>
            <person name="Roberts A."/>
            <person name="Saif S."/>
            <person name="Shea T."/>
            <person name="Shenoy N."/>
            <person name="Sisk P."/>
            <person name="Stolte C."/>
            <person name="Sykes S."/>
            <person name="Yandava C."/>
            <person name="Wortman J."/>
            <person name="Nusbaum C."/>
            <person name="Birren B."/>
        </authorList>
    </citation>
    <scope>NUCLEOTIDE SEQUENCE</scope>
    <source>
        <strain evidence="3">R3-111a-1</strain>
    </source>
</reference>